<reference evidence="7 8" key="1">
    <citation type="journal article" date="2015" name="Genome Biol. Evol.">
        <title>Comparative Genomics of a Bacterivorous Green Alga Reveals Evolutionary Causalities and Consequences of Phago-Mixotrophic Mode of Nutrition.</title>
        <authorList>
            <person name="Burns J.A."/>
            <person name="Paasch A."/>
            <person name="Narechania A."/>
            <person name="Kim E."/>
        </authorList>
    </citation>
    <scope>NUCLEOTIDE SEQUENCE [LARGE SCALE GENOMIC DNA]</scope>
    <source>
        <strain evidence="7 8">PLY_AMNH</strain>
    </source>
</reference>
<comment type="caution">
    <text evidence="7">The sequence shown here is derived from an EMBL/GenBank/DDBJ whole genome shotgun (WGS) entry which is preliminary data.</text>
</comment>
<dbReference type="EMBL" id="LGRX02014638">
    <property type="protein sequence ID" value="KAK3264307.1"/>
    <property type="molecule type" value="Genomic_DNA"/>
</dbReference>
<dbReference type="PANTHER" id="PTHR22600">
    <property type="entry name" value="BETA-HEXOSAMINIDASE"/>
    <property type="match status" value="1"/>
</dbReference>
<evidence type="ECO:0000256" key="4">
    <source>
        <dbReference type="ARBA" id="ARBA00022801"/>
    </source>
</evidence>
<dbReference type="InterPro" id="IPR017853">
    <property type="entry name" value="GH"/>
</dbReference>
<dbReference type="Pfam" id="PF00728">
    <property type="entry name" value="Glyco_hydro_20"/>
    <property type="match status" value="1"/>
</dbReference>
<dbReference type="GO" id="GO:0004563">
    <property type="term" value="F:beta-N-acetylhexosaminidase activity"/>
    <property type="evidence" value="ECO:0007669"/>
    <property type="project" value="UniProtKB-EC"/>
</dbReference>
<proteinExistence type="inferred from homology"/>
<feature type="compositionally biased region" description="Pro residues" evidence="5">
    <location>
        <begin position="118"/>
        <end position="136"/>
    </location>
</feature>
<gene>
    <name evidence="7" type="ORF">CYMTET_26948</name>
</gene>
<name>A0AAE0FQQ3_9CHLO</name>
<feature type="domain" description="Glycoside hydrolase family 20 catalytic" evidence="6">
    <location>
        <begin position="282"/>
        <end position="416"/>
    </location>
</feature>
<keyword evidence="8" id="KW-1185">Reference proteome</keyword>
<dbReference type="GO" id="GO:0030203">
    <property type="term" value="P:glycosaminoglycan metabolic process"/>
    <property type="evidence" value="ECO:0007669"/>
    <property type="project" value="TreeGrafter"/>
</dbReference>
<dbReference type="Gene3D" id="3.20.20.80">
    <property type="entry name" value="Glycosidases"/>
    <property type="match status" value="1"/>
</dbReference>
<comment type="similarity">
    <text evidence="2">Belongs to the glycosyl hydrolase 20 family.</text>
</comment>
<dbReference type="GO" id="GO:0016020">
    <property type="term" value="C:membrane"/>
    <property type="evidence" value="ECO:0007669"/>
    <property type="project" value="TreeGrafter"/>
</dbReference>
<evidence type="ECO:0000259" key="6">
    <source>
        <dbReference type="Pfam" id="PF00728"/>
    </source>
</evidence>
<dbReference type="PANTHER" id="PTHR22600:SF57">
    <property type="entry name" value="BETA-N-ACETYLHEXOSAMINIDASE"/>
    <property type="match status" value="1"/>
</dbReference>
<evidence type="ECO:0000256" key="1">
    <source>
        <dbReference type="ARBA" id="ARBA00001231"/>
    </source>
</evidence>
<dbReference type="EC" id="3.2.1.52" evidence="3"/>
<evidence type="ECO:0000256" key="3">
    <source>
        <dbReference type="ARBA" id="ARBA00012663"/>
    </source>
</evidence>
<feature type="region of interest" description="Disordered" evidence="5">
    <location>
        <begin position="85"/>
        <end position="163"/>
    </location>
</feature>
<evidence type="ECO:0000256" key="5">
    <source>
        <dbReference type="SAM" id="MobiDB-lite"/>
    </source>
</evidence>
<dbReference type="Proteomes" id="UP001190700">
    <property type="component" value="Unassembled WGS sequence"/>
</dbReference>
<dbReference type="InterPro" id="IPR025705">
    <property type="entry name" value="Beta_hexosaminidase_sua/sub"/>
</dbReference>
<dbReference type="GO" id="GO:0005975">
    <property type="term" value="P:carbohydrate metabolic process"/>
    <property type="evidence" value="ECO:0007669"/>
    <property type="project" value="InterPro"/>
</dbReference>
<dbReference type="InterPro" id="IPR015883">
    <property type="entry name" value="Glyco_hydro_20_cat"/>
</dbReference>
<dbReference type="AlphaFoldDB" id="A0AAE0FQQ3"/>
<dbReference type="SUPFAM" id="SSF51445">
    <property type="entry name" value="(Trans)glycosidases"/>
    <property type="match status" value="1"/>
</dbReference>
<organism evidence="7 8">
    <name type="scientific">Cymbomonas tetramitiformis</name>
    <dbReference type="NCBI Taxonomy" id="36881"/>
    <lineage>
        <taxon>Eukaryota</taxon>
        <taxon>Viridiplantae</taxon>
        <taxon>Chlorophyta</taxon>
        <taxon>Pyramimonadophyceae</taxon>
        <taxon>Pyramimonadales</taxon>
        <taxon>Pyramimonadaceae</taxon>
        <taxon>Cymbomonas</taxon>
    </lineage>
</organism>
<accession>A0AAE0FQQ3</accession>
<evidence type="ECO:0000313" key="7">
    <source>
        <dbReference type="EMBL" id="KAK3264307.1"/>
    </source>
</evidence>
<keyword evidence="4" id="KW-0378">Hydrolase</keyword>
<evidence type="ECO:0000256" key="2">
    <source>
        <dbReference type="ARBA" id="ARBA00006285"/>
    </source>
</evidence>
<sequence>MSLRGSQPRPTRIVETLEKRPPSSTASVTKLNESIKLTEKYAVVAPQKKRSFGVGRTFRLIGIAIGLWSLGRVVWELGSSPRAAWRSSTALDPVHTKPTSRVHEEPNEPSLRTAIHPPASPPPLDRGLQAPPPPHDIFPQNSRCSLPLPPESRAAASPTPSQLPSIWPLPGCLDAGTESLPVGQLRLVMGPREKMWPGPALTASFLSSVLFKQHPPTATCLHRTSILGPVAYIEVHTGGRVGVIHALQTLFQLVVNNANDGTSLPCPLIHGAPLQIADGPRWPYRGLLVDSARQGHSIVFLKQVVEVLSFLKMSYLHWHVTDDQSFALPVKALPDRLSPSQYTIAEVQELVQHCSLYGIKLLPEIDMPGHAHSWQPYVARCPERALTRGHWGAPLNFAHSNLSEVVRAVLQEVLLLLARLPPFWCLSASRLLHRSGRTGHVLWGTLTKVHPSALRVKPSLWVWLISAPPHPV</sequence>
<dbReference type="PRINTS" id="PR00738">
    <property type="entry name" value="GLHYDRLASE20"/>
</dbReference>
<comment type="catalytic activity">
    <reaction evidence="1">
        <text>Hydrolysis of terminal non-reducing N-acetyl-D-hexosamine residues in N-acetyl-beta-D-hexosaminides.</text>
        <dbReference type="EC" id="3.2.1.52"/>
    </reaction>
</comment>
<protein>
    <recommendedName>
        <fullName evidence="3">beta-N-acetylhexosaminidase</fullName>
        <ecNumber evidence="3">3.2.1.52</ecNumber>
    </recommendedName>
</protein>
<evidence type="ECO:0000313" key="8">
    <source>
        <dbReference type="Proteomes" id="UP001190700"/>
    </source>
</evidence>